<accession>A0A918NVH2</accession>
<dbReference type="Proteomes" id="UP000645555">
    <property type="component" value="Unassembled WGS sequence"/>
</dbReference>
<keyword evidence="1" id="KW-1133">Transmembrane helix</keyword>
<evidence type="ECO:0000256" key="1">
    <source>
        <dbReference type="SAM" id="Phobius"/>
    </source>
</evidence>
<keyword evidence="1" id="KW-0812">Transmembrane</keyword>
<organism evidence="2 3">
    <name type="scientific">Streptomyces fructofermentans</name>
    <dbReference type="NCBI Taxonomy" id="152141"/>
    <lineage>
        <taxon>Bacteria</taxon>
        <taxon>Bacillati</taxon>
        <taxon>Actinomycetota</taxon>
        <taxon>Actinomycetes</taxon>
        <taxon>Kitasatosporales</taxon>
        <taxon>Streptomycetaceae</taxon>
        <taxon>Streptomyces</taxon>
    </lineage>
</organism>
<name>A0A918NVH2_9ACTN</name>
<reference evidence="2" key="2">
    <citation type="submission" date="2020-09" db="EMBL/GenBank/DDBJ databases">
        <authorList>
            <person name="Sun Q."/>
            <person name="Ohkuma M."/>
        </authorList>
    </citation>
    <scope>NUCLEOTIDE SEQUENCE</scope>
    <source>
        <strain evidence="2">JCM 4956</strain>
    </source>
</reference>
<dbReference type="AlphaFoldDB" id="A0A918NVH2"/>
<feature type="transmembrane region" description="Helical" evidence="1">
    <location>
        <begin position="59"/>
        <end position="79"/>
    </location>
</feature>
<reference evidence="2" key="1">
    <citation type="journal article" date="2014" name="Int. J. Syst. Evol. Microbiol.">
        <title>Complete genome sequence of Corynebacterium casei LMG S-19264T (=DSM 44701T), isolated from a smear-ripened cheese.</title>
        <authorList>
            <consortium name="US DOE Joint Genome Institute (JGI-PGF)"/>
            <person name="Walter F."/>
            <person name="Albersmeier A."/>
            <person name="Kalinowski J."/>
            <person name="Ruckert C."/>
        </authorList>
    </citation>
    <scope>NUCLEOTIDE SEQUENCE</scope>
    <source>
        <strain evidence="2">JCM 4956</strain>
    </source>
</reference>
<sequence>MHVTFHVGAVGTLSEDMTDINNSESLPELPFGEEAEQLSRVERLQQPGGSHGSQRQNEMTGLVLLINTVLGGLGTLYATTKSARITLAAALLVFLIVVVVLIVRRVVVPGDEPQGEDGRGGK</sequence>
<comment type="caution">
    <text evidence="2">The sequence shown here is derived from an EMBL/GenBank/DDBJ whole genome shotgun (WGS) entry which is preliminary data.</text>
</comment>
<evidence type="ECO:0000313" key="2">
    <source>
        <dbReference type="EMBL" id="GGX99836.1"/>
    </source>
</evidence>
<proteinExistence type="predicted"/>
<protein>
    <submittedName>
        <fullName evidence="2">Uncharacterized protein</fullName>
    </submittedName>
</protein>
<keyword evidence="1" id="KW-0472">Membrane</keyword>
<feature type="transmembrane region" description="Helical" evidence="1">
    <location>
        <begin position="85"/>
        <end position="103"/>
    </location>
</feature>
<gene>
    <name evidence="2" type="ORF">GCM10010515_77340</name>
</gene>
<dbReference type="EMBL" id="BMWD01000062">
    <property type="protein sequence ID" value="GGX99836.1"/>
    <property type="molecule type" value="Genomic_DNA"/>
</dbReference>
<keyword evidence="3" id="KW-1185">Reference proteome</keyword>
<evidence type="ECO:0000313" key="3">
    <source>
        <dbReference type="Proteomes" id="UP000645555"/>
    </source>
</evidence>